<evidence type="ECO:0000256" key="1">
    <source>
        <dbReference type="ARBA" id="ARBA00001917"/>
    </source>
</evidence>
<keyword evidence="3" id="KW-0288">FMN</keyword>
<accession>A0ABW0F6L5</accession>
<dbReference type="Gene3D" id="3.20.20.70">
    <property type="entry name" value="Aldolase class I"/>
    <property type="match status" value="1"/>
</dbReference>
<comment type="similarity">
    <text evidence="5">Belongs to the FMN-dependent alpha-hydroxy acid dehydrogenase family.</text>
</comment>
<evidence type="ECO:0000313" key="7">
    <source>
        <dbReference type="EMBL" id="MFC5293669.1"/>
    </source>
</evidence>
<dbReference type="EMBL" id="JBHSLI010000004">
    <property type="protein sequence ID" value="MFC5293669.1"/>
    <property type="molecule type" value="Genomic_DNA"/>
</dbReference>
<keyword evidence="4 7" id="KW-0560">Oxidoreductase</keyword>
<dbReference type="InterPro" id="IPR012133">
    <property type="entry name" value="Alpha-hydoxy_acid_DH_FMN"/>
</dbReference>
<keyword evidence="2" id="KW-0285">Flavoprotein</keyword>
<dbReference type="InterPro" id="IPR013785">
    <property type="entry name" value="Aldolase_TIM"/>
</dbReference>
<sequence length="405" mass="44034">MKIESAINIDDVAKLARSYLPKIAYDFIDGGVDGEDGLIRNRDAFGRYRLVPRYLVDVEKRHQRATLFGHDYSSPFGICPMGIAGFFRPGADLMLARAAAAFDLPYIMSSASCDSIEAAAAAGPKTTWFQIYGTRSPHITAGLVQRARALDVKVLILTVDTPVMGKRERNIRNGFRRPMKMTPRVILQGLSRPAWTYRYLTGGGIPMMENWRPYAGKDADANAVADLYGSETPAPAQSWDVLRAVRKAWPGPLAVKGILHPDDARICLELGADGLLVSNHGGRQLDSAPAPLDMLPLIADAVGHKMEILIDSGFRRGADIAKALCLGAKAAFFGRPAMFGVAAAGEAGARKVLDIYRQELNLAMGQMGWTDVGCAGPEAIVDLSDPRLFRERPRSAPIRLERAEG</sequence>
<dbReference type="CDD" id="cd02809">
    <property type="entry name" value="alpha_hydroxyacid_oxid_FMN"/>
    <property type="match status" value="1"/>
</dbReference>
<evidence type="ECO:0000256" key="3">
    <source>
        <dbReference type="ARBA" id="ARBA00022643"/>
    </source>
</evidence>
<dbReference type="PIRSF" id="PIRSF000138">
    <property type="entry name" value="Al-hdrx_acd_dh"/>
    <property type="match status" value="1"/>
</dbReference>
<name>A0ABW0F6L5_9HYPH</name>
<dbReference type="PROSITE" id="PS51349">
    <property type="entry name" value="FMN_HYDROXY_ACID_DH_2"/>
    <property type="match status" value="1"/>
</dbReference>
<proteinExistence type="inferred from homology"/>
<dbReference type="InterPro" id="IPR008259">
    <property type="entry name" value="FMN_hydac_DH_AS"/>
</dbReference>
<comment type="cofactor">
    <cofactor evidence="1">
        <name>FMN</name>
        <dbReference type="ChEBI" id="CHEBI:58210"/>
    </cofactor>
</comment>
<dbReference type="InterPro" id="IPR000262">
    <property type="entry name" value="FMN-dep_DH"/>
</dbReference>
<evidence type="ECO:0000256" key="2">
    <source>
        <dbReference type="ARBA" id="ARBA00022630"/>
    </source>
</evidence>
<gene>
    <name evidence="7" type="ORF">ACFPK2_11790</name>
</gene>
<evidence type="ECO:0000313" key="8">
    <source>
        <dbReference type="Proteomes" id="UP001595976"/>
    </source>
</evidence>
<dbReference type="PANTHER" id="PTHR10578">
    <property type="entry name" value="S -2-HYDROXY-ACID OXIDASE-RELATED"/>
    <property type="match status" value="1"/>
</dbReference>
<dbReference type="Proteomes" id="UP001595976">
    <property type="component" value="Unassembled WGS sequence"/>
</dbReference>
<dbReference type="GO" id="GO:0016491">
    <property type="term" value="F:oxidoreductase activity"/>
    <property type="evidence" value="ECO:0007669"/>
    <property type="project" value="UniProtKB-KW"/>
</dbReference>
<comment type="caution">
    <text evidence="7">The sequence shown here is derived from an EMBL/GenBank/DDBJ whole genome shotgun (WGS) entry which is preliminary data.</text>
</comment>
<dbReference type="InterPro" id="IPR037396">
    <property type="entry name" value="FMN_HAD"/>
</dbReference>
<reference evidence="8" key="1">
    <citation type="journal article" date="2019" name="Int. J. Syst. Evol. Microbiol.">
        <title>The Global Catalogue of Microorganisms (GCM) 10K type strain sequencing project: providing services to taxonomists for standard genome sequencing and annotation.</title>
        <authorList>
            <consortium name="The Broad Institute Genomics Platform"/>
            <consortium name="The Broad Institute Genome Sequencing Center for Infectious Disease"/>
            <person name="Wu L."/>
            <person name="Ma J."/>
        </authorList>
    </citation>
    <scope>NUCLEOTIDE SEQUENCE [LARGE SCALE GENOMIC DNA]</scope>
    <source>
        <strain evidence="8">CGMCC 1.15643</strain>
    </source>
</reference>
<protein>
    <submittedName>
        <fullName evidence="7">Alpha-hydroxy acid oxidase</fullName>
        <ecNumber evidence="7">1.-.-.-</ecNumber>
    </submittedName>
</protein>
<dbReference type="PANTHER" id="PTHR10578:SF107">
    <property type="entry name" value="2-HYDROXYACID OXIDASE 1"/>
    <property type="match status" value="1"/>
</dbReference>
<dbReference type="RefSeq" id="WP_158444235.1">
    <property type="nucleotide sequence ID" value="NZ_JAOAOS010000004.1"/>
</dbReference>
<evidence type="ECO:0000256" key="4">
    <source>
        <dbReference type="ARBA" id="ARBA00023002"/>
    </source>
</evidence>
<dbReference type="EC" id="1.-.-.-" evidence="7"/>
<evidence type="ECO:0000259" key="6">
    <source>
        <dbReference type="PROSITE" id="PS51349"/>
    </source>
</evidence>
<keyword evidence="8" id="KW-1185">Reference proteome</keyword>
<evidence type="ECO:0000256" key="5">
    <source>
        <dbReference type="ARBA" id="ARBA00024042"/>
    </source>
</evidence>
<dbReference type="Pfam" id="PF01070">
    <property type="entry name" value="FMN_dh"/>
    <property type="match status" value="1"/>
</dbReference>
<dbReference type="PROSITE" id="PS00557">
    <property type="entry name" value="FMN_HYDROXY_ACID_DH_1"/>
    <property type="match status" value="1"/>
</dbReference>
<organism evidence="7 8">
    <name type="scientific">Bosea minatitlanensis</name>
    <dbReference type="NCBI Taxonomy" id="128782"/>
    <lineage>
        <taxon>Bacteria</taxon>
        <taxon>Pseudomonadati</taxon>
        <taxon>Pseudomonadota</taxon>
        <taxon>Alphaproteobacteria</taxon>
        <taxon>Hyphomicrobiales</taxon>
        <taxon>Boseaceae</taxon>
        <taxon>Bosea</taxon>
    </lineage>
</organism>
<dbReference type="SUPFAM" id="SSF51395">
    <property type="entry name" value="FMN-linked oxidoreductases"/>
    <property type="match status" value="1"/>
</dbReference>
<feature type="domain" description="FMN hydroxy acid dehydrogenase" evidence="6">
    <location>
        <begin position="1"/>
        <end position="385"/>
    </location>
</feature>